<dbReference type="Pfam" id="PF15919">
    <property type="entry name" value="HicB_lk_antitox"/>
    <property type="match status" value="1"/>
</dbReference>
<dbReference type="EMBL" id="VULN01000001">
    <property type="protein sequence ID" value="MSS81044.1"/>
    <property type="molecule type" value="Genomic_DNA"/>
</dbReference>
<name>A0A6N7VHG5_ACIFE</name>
<feature type="domain" description="HicB-like antitoxin of toxin-antitoxin system" evidence="1">
    <location>
        <begin position="22"/>
        <end position="129"/>
    </location>
</feature>
<protein>
    <submittedName>
        <fullName evidence="2">Type II toxin-antitoxin system HicB family antitoxin</fullName>
    </submittedName>
</protein>
<dbReference type="SUPFAM" id="SSF143100">
    <property type="entry name" value="TTHA1013/TTHA0281-like"/>
    <property type="match status" value="1"/>
</dbReference>
<sequence>MKRRYPAIVTHQPPEEGFPEGFYSVDFPGLEACYTFGSTMEEALEMAEDILNLRMVEAEDAREEIPLPPKLESLKVPSASCLTLIPVDTLAYRKRNDTRAVKKTLSIPRWLDTLAQKRNINFSNVLQRALMKEMGMGG</sequence>
<accession>A0A6N7VHG5</accession>
<dbReference type="AlphaFoldDB" id="A0A6N7VHG5"/>
<dbReference type="Gene3D" id="3.30.160.250">
    <property type="match status" value="1"/>
</dbReference>
<dbReference type="OrthoDB" id="5419659at2"/>
<evidence type="ECO:0000313" key="3">
    <source>
        <dbReference type="Proteomes" id="UP000441455"/>
    </source>
</evidence>
<evidence type="ECO:0000259" key="1">
    <source>
        <dbReference type="Pfam" id="PF15919"/>
    </source>
</evidence>
<dbReference type="RefSeq" id="WP_154487260.1">
    <property type="nucleotide sequence ID" value="NZ_CALEXD010000006.1"/>
</dbReference>
<dbReference type="InterPro" id="IPR035069">
    <property type="entry name" value="TTHA1013/TTHA0281-like"/>
</dbReference>
<organism evidence="2 3">
    <name type="scientific">Acidaminococcus fermentans</name>
    <dbReference type="NCBI Taxonomy" id="905"/>
    <lineage>
        <taxon>Bacteria</taxon>
        <taxon>Bacillati</taxon>
        <taxon>Bacillota</taxon>
        <taxon>Negativicutes</taxon>
        <taxon>Acidaminococcales</taxon>
        <taxon>Acidaminococcaceae</taxon>
        <taxon>Acidaminococcus</taxon>
    </lineage>
</organism>
<gene>
    <name evidence="2" type="ORF">FX155_00170</name>
</gene>
<dbReference type="Proteomes" id="UP000441455">
    <property type="component" value="Unassembled WGS sequence"/>
</dbReference>
<proteinExistence type="predicted"/>
<evidence type="ECO:0000313" key="2">
    <source>
        <dbReference type="EMBL" id="MSS81044.1"/>
    </source>
</evidence>
<reference evidence="2 3" key="1">
    <citation type="submission" date="2019-08" db="EMBL/GenBank/DDBJ databases">
        <title>In-depth cultivation of the pig gut microbiome towards novel bacterial diversity and tailored functional studies.</title>
        <authorList>
            <person name="Wylensek D."/>
            <person name="Hitch T.C.A."/>
            <person name="Clavel T."/>
        </authorList>
    </citation>
    <scope>NUCLEOTIDE SEQUENCE [LARGE SCALE GENOMIC DNA]</scope>
    <source>
        <strain evidence="2 3">WCA-389-WT-5B</strain>
    </source>
</reference>
<dbReference type="InterPro" id="IPR031807">
    <property type="entry name" value="HicB-like"/>
</dbReference>
<comment type="caution">
    <text evidence="2">The sequence shown here is derived from an EMBL/GenBank/DDBJ whole genome shotgun (WGS) entry which is preliminary data.</text>
</comment>